<dbReference type="Pfam" id="PF04468">
    <property type="entry name" value="PSP1"/>
    <property type="match status" value="1"/>
</dbReference>
<dbReference type="PROSITE" id="PS51411">
    <property type="entry name" value="PSP1_C"/>
    <property type="match status" value="1"/>
</dbReference>
<dbReference type="OrthoDB" id="9779344at2"/>
<dbReference type="RefSeq" id="WP_096999904.1">
    <property type="nucleotide sequence ID" value="NZ_OBEI01000002.1"/>
</dbReference>
<feature type="domain" description="PSP1 C-terminal" evidence="1">
    <location>
        <begin position="62"/>
        <end position="147"/>
    </location>
</feature>
<dbReference type="InterPro" id="IPR007557">
    <property type="entry name" value="PSP1_C"/>
</dbReference>
<dbReference type="Proteomes" id="UP000219036">
    <property type="component" value="Unassembled WGS sequence"/>
</dbReference>
<dbReference type="InterPro" id="IPR047767">
    <property type="entry name" value="PSP1-like"/>
</dbReference>
<keyword evidence="3" id="KW-1185">Reference proteome</keyword>
<dbReference type="EMBL" id="OBEI01000002">
    <property type="protein sequence ID" value="SNZ06574.1"/>
    <property type="molecule type" value="Genomic_DNA"/>
</dbReference>
<protein>
    <submittedName>
        <fullName evidence="2">Cell fate regulator YaaT, PSP1 superfamily (Controls sporulation, competence, biofilm development)</fullName>
    </submittedName>
</protein>
<evidence type="ECO:0000259" key="1">
    <source>
        <dbReference type="PROSITE" id="PS51411"/>
    </source>
</evidence>
<dbReference type="GO" id="GO:0005737">
    <property type="term" value="C:cytoplasm"/>
    <property type="evidence" value="ECO:0007669"/>
    <property type="project" value="TreeGrafter"/>
</dbReference>
<evidence type="ECO:0000313" key="3">
    <source>
        <dbReference type="Proteomes" id="UP000219036"/>
    </source>
</evidence>
<accession>A0A285NAQ7</accession>
<proteinExistence type="predicted"/>
<evidence type="ECO:0000313" key="2">
    <source>
        <dbReference type="EMBL" id="SNZ06574.1"/>
    </source>
</evidence>
<dbReference type="PANTHER" id="PTHR43830:SF3">
    <property type="entry name" value="PROTEIN PSP1"/>
    <property type="match status" value="1"/>
</dbReference>
<sequence length="291" mass="32949">MITIDTKTARIRFLDTHKFADVDDVPENIKKGDFIVVETEKGEELVLVVGRSIPDRENPSTYKFLRKATKKDVNIFDKHEKEAEKALNLCKKLAENLGLKMNLLKAYIPLNRSKILFYYVSEGRVDFRQLVKELAKKLKMRIEMRQVGVRDGVQMAGAIGVCGNQCCCSLFIDKFDTVNVEMLEEQNLPPTPSKFTGICGRLMCCLAFEIENYSIRKDLPEIDSEVEINGEMYRVKEYDFIKEKIILVSDIGETLSFSFDELDNIGIKRKSPCEGCSMKNGGGTGIESEGA</sequence>
<gene>
    <name evidence="2" type="ORF">SAMN06265182_0723</name>
</gene>
<name>A0A285NAQ7_9AQUI</name>
<dbReference type="PANTHER" id="PTHR43830">
    <property type="entry name" value="PROTEIN PSP1"/>
    <property type="match status" value="1"/>
</dbReference>
<dbReference type="PROSITE" id="PS50890">
    <property type="entry name" value="PUA"/>
    <property type="match status" value="1"/>
</dbReference>
<dbReference type="AlphaFoldDB" id="A0A285NAQ7"/>
<organism evidence="2 3">
    <name type="scientific">Persephonella hydrogeniphila</name>
    <dbReference type="NCBI Taxonomy" id="198703"/>
    <lineage>
        <taxon>Bacteria</taxon>
        <taxon>Pseudomonadati</taxon>
        <taxon>Aquificota</taxon>
        <taxon>Aquificia</taxon>
        <taxon>Aquificales</taxon>
        <taxon>Hydrogenothermaceae</taxon>
        <taxon>Persephonella</taxon>
    </lineage>
</organism>
<reference evidence="3" key="1">
    <citation type="submission" date="2017-09" db="EMBL/GenBank/DDBJ databases">
        <authorList>
            <person name="Varghese N."/>
            <person name="Submissions S."/>
        </authorList>
    </citation>
    <scope>NUCLEOTIDE SEQUENCE [LARGE SCALE GENOMIC DNA]</scope>
    <source>
        <strain evidence="3">DSM 15103</strain>
    </source>
</reference>
<dbReference type="NCBIfam" id="NF041131">
    <property type="entry name" value="RicT_YaaT_fam"/>
    <property type="match status" value="1"/>
</dbReference>